<feature type="transmembrane region" description="Helical" evidence="1">
    <location>
        <begin position="107"/>
        <end position="124"/>
    </location>
</feature>
<feature type="transmembrane region" description="Helical" evidence="1">
    <location>
        <begin position="136"/>
        <end position="159"/>
    </location>
</feature>
<evidence type="ECO:0000313" key="2">
    <source>
        <dbReference type="EMBL" id="MFC7288697.1"/>
    </source>
</evidence>
<feature type="transmembrane region" description="Helical" evidence="1">
    <location>
        <begin position="12"/>
        <end position="30"/>
    </location>
</feature>
<dbReference type="EMBL" id="JBHTBU010000002">
    <property type="protein sequence ID" value="MFC7288697.1"/>
    <property type="molecule type" value="Genomic_DNA"/>
</dbReference>
<feature type="transmembrane region" description="Helical" evidence="1">
    <location>
        <begin position="36"/>
        <end position="56"/>
    </location>
</feature>
<feature type="transmembrane region" description="Helical" evidence="1">
    <location>
        <begin position="63"/>
        <end position="87"/>
    </location>
</feature>
<reference evidence="3" key="1">
    <citation type="journal article" date="2019" name="Int. J. Syst. Evol. Microbiol.">
        <title>The Global Catalogue of Microorganisms (GCM) 10K type strain sequencing project: providing services to taxonomists for standard genome sequencing and annotation.</title>
        <authorList>
            <consortium name="The Broad Institute Genomics Platform"/>
            <consortium name="The Broad Institute Genome Sequencing Center for Infectious Disease"/>
            <person name="Wu L."/>
            <person name="Ma J."/>
        </authorList>
    </citation>
    <scope>NUCLEOTIDE SEQUENCE [LARGE SCALE GENOMIC DNA]</scope>
    <source>
        <strain evidence="3">KACC 12508</strain>
    </source>
</reference>
<sequence length="212" mass="23928">MQTYHPPPHQARYLLVAAALIVLALLVSFIDPHDRLTWLMEVMPVLIALPLLAFTYRRFPLTSLLYFLIFLHALILIVGGTYTYAHVPVGFWVQDVFGLARNPYDKLGHLWQGLVPALVAKEIFVRRHFVTGKKMVAFLAICVAMAISAWYELIEWWAAVIMGQGADEFLGTQGDQWDTQSDMCMAFIGAMIAVLLLAKWHDRQIAAIGSSR</sequence>
<feature type="transmembrane region" description="Helical" evidence="1">
    <location>
        <begin position="179"/>
        <end position="198"/>
    </location>
</feature>
<dbReference type="Proteomes" id="UP001596542">
    <property type="component" value="Unassembled WGS sequence"/>
</dbReference>
<dbReference type="Pfam" id="PF09997">
    <property type="entry name" value="DUF2238"/>
    <property type="match status" value="1"/>
</dbReference>
<protein>
    <submittedName>
        <fullName evidence="2">DUF2238 domain-containing protein</fullName>
    </submittedName>
</protein>
<keyword evidence="1" id="KW-1133">Transmembrane helix</keyword>
<dbReference type="RefSeq" id="WP_382272092.1">
    <property type="nucleotide sequence ID" value="NZ_JBHTBU010000002.1"/>
</dbReference>
<dbReference type="InterPro" id="IPR014509">
    <property type="entry name" value="YjdF-like"/>
</dbReference>
<evidence type="ECO:0000256" key="1">
    <source>
        <dbReference type="SAM" id="Phobius"/>
    </source>
</evidence>
<gene>
    <name evidence="2" type="ORF">ACFQPC_11665</name>
</gene>
<keyword evidence="1" id="KW-0812">Transmembrane</keyword>
<dbReference type="InterPro" id="IPR058534">
    <property type="entry name" value="YjdF"/>
</dbReference>
<accession>A0ABW2ICM8</accession>
<comment type="caution">
    <text evidence="2">The sequence shown here is derived from an EMBL/GenBank/DDBJ whole genome shotgun (WGS) entry which is preliminary data.</text>
</comment>
<keyword evidence="1" id="KW-0472">Membrane</keyword>
<keyword evidence="3" id="KW-1185">Reference proteome</keyword>
<proteinExistence type="predicted"/>
<dbReference type="PIRSF" id="PIRSF020606">
    <property type="entry name" value="UCP020606"/>
    <property type="match status" value="1"/>
</dbReference>
<evidence type="ECO:0000313" key="3">
    <source>
        <dbReference type="Proteomes" id="UP001596542"/>
    </source>
</evidence>
<organism evidence="2 3">
    <name type="scientific">Herminiimonas glaciei</name>
    <dbReference type="NCBI Taxonomy" id="523788"/>
    <lineage>
        <taxon>Bacteria</taxon>
        <taxon>Pseudomonadati</taxon>
        <taxon>Pseudomonadota</taxon>
        <taxon>Betaproteobacteria</taxon>
        <taxon>Burkholderiales</taxon>
        <taxon>Oxalobacteraceae</taxon>
        <taxon>Herminiimonas</taxon>
    </lineage>
</organism>
<name>A0ABW2ICM8_9BURK</name>